<accession>A0A1J7J1S1</accession>
<dbReference type="PANTHER" id="PTHR38699">
    <property type="entry name" value="CHROMOSOME 1, WHOLE GENOME SHOTGUN SEQUENCE"/>
    <property type="match status" value="1"/>
</dbReference>
<dbReference type="GO" id="GO:0000423">
    <property type="term" value="P:mitophagy"/>
    <property type="evidence" value="ECO:0007669"/>
    <property type="project" value="InterPro"/>
</dbReference>
<feature type="region of interest" description="Disordered" evidence="1">
    <location>
        <begin position="1"/>
        <end position="30"/>
    </location>
</feature>
<reference evidence="2 3" key="1">
    <citation type="submission" date="2016-10" db="EMBL/GenBank/DDBJ databases">
        <title>Draft genome sequence of Coniochaeta ligniaria NRRL30616, a lignocellulolytic fungus for bioabatement of inhibitors in plant biomass hydrolysates.</title>
        <authorList>
            <consortium name="DOE Joint Genome Institute"/>
            <person name="Jimenez D.J."/>
            <person name="Hector R.E."/>
            <person name="Riley R."/>
            <person name="Sun H."/>
            <person name="Grigoriev I.V."/>
            <person name="Van Elsas J.D."/>
            <person name="Nichols N.N."/>
        </authorList>
    </citation>
    <scope>NUCLEOTIDE SEQUENCE [LARGE SCALE GENOMIC DNA]</scope>
    <source>
        <strain evidence="2 3">NRRL 30616</strain>
    </source>
</reference>
<dbReference type="STRING" id="1408157.A0A1J7J1S1"/>
<organism evidence="2 3">
    <name type="scientific">Coniochaeta ligniaria NRRL 30616</name>
    <dbReference type="NCBI Taxonomy" id="1408157"/>
    <lineage>
        <taxon>Eukaryota</taxon>
        <taxon>Fungi</taxon>
        <taxon>Dikarya</taxon>
        <taxon>Ascomycota</taxon>
        <taxon>Pezizomycotina</taxon>
        <taxon>Sordariomycetes</taxon>
        <taxon>Sordariomycetidae</taxon>
        <taxon>Coniochaetales</taxon>
        <taxon>Coniochaetaceae</taxon>
        <taxon>Coniochaeta</taxon>
    </lineage>
</organism>
<feature type="region of interest" description="Disordered" evidence="1">
    <location>
        <begin position="50"/>
        <end position="101"/>
    </location>
</feature>
<dbReference type="GO" id="GO:0140580">
    <property type="term" value="F:mitochondrion autophagosome adaptor activity"/>
    <property type="evidence" value="ECO:0007669"/>
    <property type="project" value="InterPro"/>
</dbReference>
<dbReference type="EMBL" id="KV875094">
    <property type="protein sequence ID" value="OIW33429.1"/>
    <property type="molecule type" value="Genomic_DNA"/>
</dbReference>
<dbReference type="InParanoid" id="A0A1J7J1S1"/>
<dbReference type="OrthoDB" id="2430343at2759"/>
<dbReference type="Proteomes" id="UP000182658">
    <property type="component" value="Unassembled WGS sequence"/>
</dbReference>
<protein>
    <submittedName>
        <fullName evidence="2">DUF1770-domain-containing protein</fullName>
    </submittedName>
</protein>
<feature type="compositionally biased region" description="Polar residues" evidence="1">
    <location>
        <begin position="1"/>
        <end position="12"/>
    </location>
</feature>
<evidence type="ECO:0000256" key="1">
    <source>
        <dbReference type="SAM" id="MobiDB-lite"/>
    </source>
</evidence>
<dbReference type="Pfam" id="PF08589">
    <property type="entry name" value="ATG43"/>
    <property type="match status" value="1"/>
</dbReference>
<feature type="compositionally biased region" description="Basic and acidic residues" evidence="1">
    <location>
        <begin position="72"/>
        <end position="87"/>
    </location>
</feature>
<dbReference type="PANTHER" id="PTHR38699:SF1">
    <property type="entry name" value="MITOPHAGY RECEPTOR ATG43"/>
    <property type="match status" value="1"/>
</dbReference>
<dbReference type="InterPro" id="IPR013898">
    <property type="entry name" value="Atg43"/>
</dbReference>
<evidence type="ECO:0000313" key="3">
    <source>
        <dbReference type="Proteomes" id="UP000182658"/>
    </source>
</evidence>
<sequence>MTSTALPSQQPKYRSHSSEPEHSNTARFEPFRPYYESMASSIPLQLAETVQTAHINRSPSPRHDLNPSTAASKKEPVTVDDHPIHDDGIDDDHEDGDDIPYSVLRPRRRSANLPPLPDLRFEQSYLHSIANADAWWKIVLITARDQIVMPLAQGLLYNLAICGWQTWNKNVRLSGNSVGARVRRWR</sequence>
<evidence type="ECO:0000313" key="2">
    <source>
        <dbReference type="EMBL" id="OIW33429.1"/>
    </source>
</evidence>
<dbReference type="AlphaFoldDB" id="A0A1J7J1S1"/>
<feature type="compositionally biased region" description="Acidic residues" evidence="1">
    <location>
        <begin position="88"/>
        <end position="98"/>
    </location>
</feature>
<feature type="compositionally biased region" description="Polar residues" evidence="1">
    <location>
        <begin position="50"/>
        <end position="59"/>
    </location>
</feature>
<keyword evidence="3" id="KW-1185">Reference proteome</keyword>
<proteinExistence type="predicted"/>
<name>A0A1J7J1S1_9PEZI</name>
<gene>
    <name evidence="2" type="ORF">CONLIGDRAFT_178239</name>
</gene>